<dbReference type="EMBL" id="JYDP01000139">
    <property type="protein sequence ID" value="KRZ05435.1"/>
    <property type="molecule type" value="Genomic_DNA"/>
</dbReference>
<dbReference type="OrthoDB" id="5858966at2759"/>
<feature type="transmembrane region" description="Helical" evidence="2">
    <location>
        <begin position="40"/>
        <end position="62"/>
    </location>
</feature>
<feature type="transmembrane region" description="Helical" evidence="2">
    <location>
        <begin position="140"/>
        <end position="159"/>
    </location>
</feature>
<keyword evidence="2" id="KW-0472">Membrane</keyword>
<keyword evidence="2" id="KW-0812">Transmembrane</keyword>
<reference evidence="3 4" key="1">
    <citation type="submission" date="2015-01" db="EMBL/GenBank/DDBJ databases">
        <title>Evolution of Trichinella species and genotypes.</title>
        <authorList>
            <person name="Korhonen P.K."/>
            <person name="Edoardo P."/>
            <person name="Giuseppe L.R."/>
            <person name="Gasser R.B."/>
        </authorList>
    </citation>
    <scope>NUCLEOTIDE SEQUENCE [LARGE SCALE GENOMIC DNA]</scope>
    <source>
        <strain evidence="3">ISS1029</strain>
    </source>
</reference>
<keyword evidence="4" id="KW-1185">Reference proteome</keyword>
<evidence type="ECO:0000256" key="1">
    <source>
        <dbReference type="SAM" id="MobiDB-lite"/>
    </source>
</evidence>
<evidence type="ECO:0000313" key="3">
    <source>
        <dbReference type="EMBL" id="KRZ05435.1"/>
    </source>
</evidence>
<dbReference type="AlphaFoldDB" id="A0A0V1H4L6"/>
<gene>
    <name evidence="3" type="ORF">T11_11058</name>
</gene>
<name>A0A0V1H4L6_9BILA</name>
<organism evidence="3 4">
    <name type="scientific">Trichinella zimbabwensis</name>
    <dbReference type="NCBI Taxonomy" id="268475"/>
    <lineage>
        <taxon>Eukaryota</taxon>
        <taxon>Metazoa</taxon>
        <taxon>Ecdysozoa</taxon>
        <taxon>Nematoda</taxon>
        <taxon>Enoplea</taxon>
        <taxon>Dorylaimia</taxon>
        <taxon>Trichinellida</taxon>
        <taxon>Trichinellidae</taxon>
        <taxon>Trichinella</taxon>
    </lineage>
</organism>
<feature type="region of interest" description="Disordered" evidence="1">
    <location>
        <begin position="185"/>
        <end position="204"/>
    </location>
</feature>
<proteinExistence type="predicted"/>
<evidence type="ECO:0000256" key="2">
    <source>
        <dbReference type="SAM" id="Phobius"/>
    </source>
</evidence>
<keyword evidence="2" id="KW-1133">Transmembrane helix</keyword>
<comment type="caution">
    <text evidence="3">The sequence shown here is derived from an EMBL/GenBank/DDBJ whole genome shotgun (WGS) entry which is preliminary data.</text>
</comment>
<accession>A0A0V1H4L6</accession>
<dbReference type="Proteomes" id="UP000055024">
    <property type="component" value="Unassembled WGS sequence"/>
</dbReference>
<protein>
    <submittedName>
        <fullName evidence="3">Uncharacterized protein</fullName>
    </submittedName>
</protein>
<evidence type="ECO:0000313" key="4">
    <source>
        <dbReference type="Proteomes" id="UP000055024"/>
    </source>
</evidence>
<sequence>MIMTAASTATAAESSFHCTWSGQRRLRTSASTTLESFGRFLFFVFLFLFFNQPAMIIMHPLIHFDSTGLKQSSKQKRDNQEGFFLVERSFIQPMSLVLKTMPDLAPNAISFDEMLRKLPQMFQMANDMHNLTEYISQMRILFMLMTVLGMLGSVVYLLIRMKKKQKSASMRYHRCDGDGDTIARNSTRPNDAWNAHHPRRQGAFTPTSKVITIPSLPENSPGFKFLPSLPTISVFPNR</sequence>